<dbReference type="InterPro" id="IPR030673">
    <property type="entry name" value="PyroPPase_GppA_Ppx"/>
</dbReference>
<evidence type="ECO:0000313" key="5">
    <source>
        <dbReference type="Proteomes" id="UP000235162"/>
    </source>
</evidence>
<dbReference type="GO" id="GO:0004309">
    <property type="term" value="F:exopolyphosphatase activity"/>
    <property type="evidence" value="ECO:0007669"/>
    <property type="project" value="TreeGrafter"/>
</dbReference>
<accession>A0AAP8MGK9</accession>
<keyword evidence="1" id="KW-0378">Hydrolase</keyword>
<feature type="domain" description="Ppx/GppA phosphatase N-terminal" evidence="2">
    <location>
        <begin position="40"/>
        <end position="320"/>
    </location>
</feature>
<dbReference type="KEGG" id="hja:BST95_15990"/>
<evidence type="ECO:0000259" key="2">
    <source>
        <dbReference type="Pfam" id="PF02541"/>
    </source>
</evidence>
<keyword evidence="5" id="KW-1185">Reference proteome</keyword>
<proteinExistence type="predicted"/>
<reference evidence="4 5" key="1">
    <citation type="submission" date="2018-01" db="EMBL/GenBank/DDBJ databases">
        <title>The draft genome sequence of Halioglobus japonicus S1-36.</title>
        <authorList>
            <person name="Du Z.-J."/>
            <person name="Shi M.-J."/>
        </authorList>
    </citation>
    <scope>NUCLEOTIDE SEQUENCE [LARGE SCALE GENOMIC DNA]</scope>
    <source>
        <strain evidence="4 5">S1-36</strain>
    </source>
</reference>
<dbReference type="EMBL" id="PKUR01000001">
    <property type="protein sequence ID" value="PLW87426.1"/>
    <property type="molecule type" value="Genomic_DNA"/>
</dbReference>
<sequence>MGLLLRQRALTLADPNPDQLPDGSLLAAIDIGSNSFHLIIAKTEHGEMRTQEVLAEKVQLGAGLEDHHLSQEAIDRGLACLARFAQLLSSVEPLRIRAVGTNALRQAHNRLDFTLPAAEILGTKIDVIYGREEARLVYLGVAHTLADDAQSRLVVDIGGGSTEFIIGERFEPKRLESLQMGCVSFGRDCFADGVISKENYRRAYDRARVEVAHIHYRYNAKHWEEAVGSSGTLNAINTIVTHNGWSEGGITRKALEKLEKKLLTFNHFDDIDLDGLSENRRNVIVAGVAITSALFDILGVEHMRTSPGALREGVIYDLMGRLSHEDVRERTVNALVQRYGTDQETADIVERRCGMLFSACRGAWKLSDEDGDLLLWGARCHEIGMAISHKHANRHTAYLLRNADLPGFSQEEQESLAILTQGQRGKLPASLLEDLPKQQRRKMLYLLAILRLAVCLKHVEFLEGLPAFGITADKFTLSLGIPEGWLENHPLTAVELEQEQSTMAKLDFTLTLN</sequence>
<dbReference type="InterPro" id="IPR003695">
    <property type="entry name" value="Ppx_GppA_N"/>
</dbReference>
<evidence type="ECO:0000313" key="4">
    <source>
        <dbReference type="EMBL" id="PLW87426.1"/>
    </source>
</evidence>
<dbReference type="Gene3D" id="3.30.420.150">
    <property type="entry name" value="Exopolyphosphatase. Domain 2"/>
    <property type="match status" value="1"/>
</dbReference>
<dbReference type="Gene3D" id="3.30.420.40">
    <property type="match status" value="1"/>
</dbReference>
<dbReference type="InterPro" id="IPR048950">
    <property type="entry name" value="Ppx_GppA_C"/>
</dbReference>
<dbReference type="AlphaFoldDB" id="A0AAP8MGK9"/>
<dbReference type="PIRSF" id="PIRSF001267">
    <property type="entry name" value="Pyrophosphatase_GppA_Ppx"/>
    <property type="match status" value="1"/>
</dbReference>
<comment type="caution">
    <text evidence="4">The sequence shown here is derived from an EMBL/GenBank/DDBJ whole genome shotgun (WGS) entry which is preliminary data.</text>
</comment>
<dbReference type="PANTHER" id="PTHR30005">
    <property type="entry name" value="EXOPOLYPHOSPHATASE"/>
    <property type="match status" value="1"/>
</dbReference>
<dbReference type="GO" id="GO:0006798">
    <property type="term" value="P:polyphosphate catabolic process"/>
    <property type="evidence" value="ECO:0007669"/>
    <property type="project" value="TreeGrafter"/>
</dbReference>
<dbReference type="FunFam" id="3.30.420.150:FF:000001">
    <property type="entry name" value="Guanosine-5'-triphosphate,3'-diphosphate pyrophosphatase"/>
    <property type="match status" value="1"/>
</dbReference>
<dbReference type="SUPFAM" id="SSF53067">
    <property type="entry name" value="Actin-like ATPase domain"/>
    <property type="match status" value="2"/>
</dbReference>
<dbReference type="CDD" id="cd24053">
    <property type="entry name" value="ASKHA_NBD_EcPPX-GppA-like"/>
    <property type="match status" value="1"/>
</dbReference>
<dbReference type="InterPro" id="IPR050273">
    <property type="entry name" value="GppA/Ppx_hydrolase"/>
</dbReference>
<dbReference type="Proteomes" id="UP000235162">
    <property type="component" value="Unassembled WGS sequence"/>
</dbReference>
<organism evidence="4 5">
    <name type="scientific">Halioglobus japonicus</name>
    <dbReference type="NCBI Taxonomy" id="930805"/>
    <lineage>
        <taxon>Bacteria</taxon>
        <taxon>Pseudomonadati</taxon>
        <taxon>Pseudomonadota</taxon>
        <taxon>Gammaproteobacteria</taxon>
        <taxon>Cellvibrionales</taxon>
        <taxon>Halieaceae</taxon>
        <taxon>Halioglobus</taxon>
    </lineage>
</organism>
<gene>
    <name evidence="4" type="ORF">C0029_02210</name>
</gene>
<name>A0AAP8MGK9_9GAMM</name>
<dbReference type="Pfam" id="PF21447">
    <property type="entry name" value="Ppx-GppA_III"/>
    <property type="match status" value="1"/>
</dbReference>
<evidence type="ECO:0000259" key="3">
    <source>
        <dbReference type="Pfam" id="PF21447"/>
    </source>
</evidence>
<dbReference type="InterPro" id="IPR043129">
    <property type="entry name" value="ATPase_NBD"/>
</dbReference>
<dbReference type="PANTHER" id="PTHR30005:SF14">
    <property type="entry name" value="EXOPOLYPHOSPHATASE"/>
    <property type="match status" value="1"/>
</dbReference>
<protein>
    <submittedName>
        <fullName evidence="4">Ppx/GppA family phosphatase</fullName>
    </submittedName>
</protein>
<evidence type="ECO:0000256" key="1">
    <source>
        <dbReference type="ARBA" id="ARBA00022801"/>
    </source>
</evidence>
<dbReference type="Gene3D" id="1.10.3210.10">
    <property type="entry name" value="Hypothetical protein af1432"/>
    <property type="match status" value="1"/>
</dbReference>
<dbReference type="SUPFAM" id="SSF109604">
    <property type="entry name" value="HD-domain/PDEase-like"/>
    <property type="match status" value="1"/>
</dbReference>
<feature type="domain" description="Ppx/GppA phosphatase C-terminal" evidence="3">
    <location>
        <begin position="327"/>
        <end position="500"/>
    </location>
</feature>
<dbReference type="Pfam" id="PF02541">
    <property type="entry name" value="Ppx-GppA"/>
    <property type="match status" value="1"/>
</dbReference>